<gene>
    <name evidence="5" type="primary">CPm</name>
</gene>
<evidence type="ECO:0000256" key="4">
    <source>
        <dbReference type="SAM" id="MobiDB-lite"/>
    </source>
</evidence>
<dbReference type="Proteomes" id="UP000290049">
    <property type="component" value="Segment"/>
</dbReference>
<dbReference type="KEGG" id="vg:41702149"/>
<sequence length="228" mass="25207">MGDDVTKKYGSGDISVSAPPDASPLGKELGLSLRAVEAFFQSFQSTEYKASSSETYSQPELERLVGGLKAAFKATVKANEDDIGLHICFILLRAGQIQTSLKYKNDTSYSYRLSNTEYTVSDLWVRSTIARLGDSIKKKPNPFKCFCASFEDLYIAMAKTHPELFKNRTIGRRGTPSGYEYLSADFLSGCSPLLEDRERAVAIRASENALARHNGSNSEKLLISLYDL</sequence>
<dbReference type="RefSeq" id="YP_009551998.1">
    <property type="nucleotide sequence ID" value="NC_040570.1"/>
</dbReference>
<evidence type="ECO:0000256" key="1">
    <source>
        <dbReference type="ARBA" id="ARBA00004328"/>
    </source>
</evidence>
<comment type="subcellular location">
    <subcellularLocation>
        <location evidence="1">Virion</location>
    </subcellularLocation>
</comment>
<dbReference type="InterPro" id="IPR002679">
    <property type="entry name" value="Closter_coat"/>
</dbReference>
<name>A0A2U8JHA4_9CLOS</name>
<dbReference type="Pfam" id="PF01785">
    <property type="entry name" value="Closter_coat"/>
    <property type="match status" value="1"/>
</dbReference>
<dbReference type="EMBL" id="MG919988">
    <property type="protein sequence ID" value="AWK68097.1"/>
    <property type="molecule type" value="Genomic_RNA"/>
</dbReference>
<accession>A0A2U8JHA4</accession>
<keyword evidence="2" id="KW-0167">Capsid protein</keyword>
<evidence type="ECO:0000256" key="3">
    <source>
        <dbReference type="ARBA" id="ARBA00022844"/>
    </source>
</evidence>
<evidence type="ECO:0000313" key="5">
    <source>
        <dbReference type="EMBL" id="AWK68097.1"/>
    </source>
</evidence>
<reference evidence="5" key="1">
    <citation type="journal article" date="2018" name="Arch. Virol.">
        <title>High-throughput sequencing reveals a novel closterovirus in arracacha (Arracacia xanthorrhiza).</title>
        <authorList>
            <person name="Orilio A.F."/>
            <person name="Blawid R."/>
            <person name="Costa G.A."/>
            <person name="Gomes S.S."/>
            <person name="Nagata T."/>
            <person name="Madeira N.R."/>
            <person name="Inoue-Nagata A.K."/>
            <person name="Resende R.O."/>
        </authorList>
    </citation>
    <scope>NUCLEOTIDE SEQUENCE [LARGE SCALE GENOMIC DNA]</scope>
    <source>
        <strain evidence="5">MS#6</strain>
    </source>
</reference>
<evidence type="ECO:0000313" key="6">
    <source>
        <dbReference type="Proteomes" id="UP000290049"/>
    </source>
</evidence>
<proteinExistence type="predicted"/>
<dbReference type="GeneID" id="41702149"/>
<protein>
    <submittedName>
        <fullName evidence="5">Coat-like protein</fullName>
    </submittedName>
</protein>
<organism evidence="5">
    <name type="scientific">Arracacha virus 1</name>
    <dbReference type="NCBI Taxonomy" id="2201042"/>
    <lineage>
        <taxon>Viruses</taxon>
        <taxon>Riboviria</taxon>
        <taxon>Orthornavirae</taxon>
        <taxon>Kitrinoviricota</taxon>
        <taxon>Alsuviricetes</taxon>
        <taxon>Martellivirales</taxon>
        <taxon>Closteroviridae</taxon>
        <taxon>Closterovirus</taxon>
        <taxon>Closterovirus arracaciae</taxon>
    </lineage>
</organism>
<dbReference type="GO" id="GO:0019028">
    <property type="term" value="C:viral capsid"/>
    <property type="evidence" value="ECO:0007669"/>
    <property type="project" value="UniProtKB-KW"/>
</dbReference>
<feature type="region of interest" description="Disordered" evidence="4">
    <location>
        <begin position="1"/>
        <end position="22"/>
    </location>
</feature>
<keyword evidence="3" id="KW-0946">Virion</keyword>
<evidence type="ECO:0000256" key="2">
    <source>
        <dbReference type="ARBA" id="ARBA00022561"/>
    </source>
</evidence>
<keyword evidence="6" id="KW-1185">Reference proteome</keyword>